<organism evidence="2 3">
    <name type="scientific">Meloidogyne hapla</name>
    <name type="common">Root-knot nematode worm</name>
    <dbReference type="NCBI Taxonomy" id="6305"/>
    <lineage>
        <taxon>Eukaryota</taxon>
        <taxon>Metazoa</taxon>
        <taxon>Ecdysozoa</taxon>
        <taxon>Nematoda</taxon>
        <taxon>Chromadorea</taxon>
        <taxon>Rhabditida</taxon>
        <taxon>Tylenchina</taxon>
        <taxon>Tylenchomorpha</taxon>
        <taxon>Tylenchoidea</taxon>
        <taxon>Meloidogynidae</taxon>
        <taxon>Meloidogyninae</taxon>
        <taxon>Meloidogyne</taxon>
    </lineage>
</organism>
<dbReference type="Proteomes" id="UP000095281">
    <property type="component" value="Unplaced"/>
</dbReference>
<dbReference type="WBParaSite" id="MhA1_Contig699.frz3.gene6">
    <property type="protein sequence ID" value="MhA1_Contig699.frz3.gene6"/>
    <property type="gene ID" value="MhA1_Contig699.frz3.gene6"/>
</dbReference>
<accession>A0A1I8BVE7</accession>
<reference evidence="3" key="1">
    <citation type="submission" date="2016-11" db="UniProtKB">
        <authorList>
            <consortium name="WormBaseParasite"/>
        </authorList>
    </citation>
    <scope>IDENTIFICATION</scope>
</reference>
<keyword evidence="1" id="KW-0175">Coiled coil</keyword>
<keyword evidence="2" id="KW-1185">Reference proteome</keyword>
<evidence type="ECO:0000313" key="3">
    <source>
        <dbReference type="WBParaSite" id="MhA1_Contig699.frz3.gene6"/>
    </source>
</evidence>
<protein>
    <submittedName>
        <fullName evidence="3">Uncharacterized protein</fullName>
    </submittedName>
</protein>
<evidence type="ECO:0000256" key="1">
    <source>
        <dbReference type="SAM" id="Coils"/>
    </source>
</evidence>
<proteinExistence type="predicted"/>
<evidence type="ECO:0000313" key="2">
    <source>
        <dbReference type="Proteomes" id="UP000095281"/>
    </source>
</evidence>
<name>A0A1I8BVE7_MELHA</name>
<dbReference type="AlphaFoldDB" id="A0A1I8BVE7"/>
<feature type="coiled-coil region" evidence="1">
    <location>
        <begin position="48"/>
        <end position="82"/>
    </location>
</feature>
<sequence>MFTENVQHLFELKYLLEISVEILKGEVWALNSEIKRRFAKQNSLKINFEQVNDLVTKLQIENKKLNKKLRLKEKELIWLKKQLEYCDTNGKLLKNKNKIFCDSLECSAKLAILSLNLTIKTRDNDALIRENNELIMTRVSNYMEIHIFFLKW</sequence>